<accession>A0AC61YCJ6</accession>
<dbReference type="EMBL" id="CABVMM010000011">
    <property type="protein sequence ID" value="VVV01583.1"/>
    <property type="molecule type" value="Genomic_DNA"/>
</dbReference>
<reference evidence="1" key="1">
    <citation type="submission" date="2019-09" db="EMBL/GenBank/DDBJ databases">
        <authorList>
            <person name="Rodrigo-Torres L."/>
            <person name="Arahal R. D."/>
            <person name="Lucena T."/>
        </authorList>
    </citation>
    <scope>NUCLEOTIDE SEQUENCE</scope>
    <source>
        <strain evidence="1">ISS653</strain>
    </source>
</reference>
<dbReference type="Proteomes" id="UP000356253">
    <property type="component" value="Unassembled WGS sequence"/>
</dbReference>
<proteinExistence type="predicted"/>
<sequence>MKSTLTLFIVFFNTLIALAQNDPVISGDIMLCPESNGNASITNDETYDSYQWYFKYWFLQGDFEEIEGATDASFTYDWFTYDQALLKVVVTKNGETYESNQIQIDSYAFASLIIQNDSSENVEIDPTNGHFLICDGDYIQNTVQLPYTIVQWFKDGEIIEGATETSYTITEPGIYSVEASPESCPNLIETGLAIAVEEKSNCESSEVESPVIAGDIMLCPQSNGTASVTNNETYDSYQWYFKYWFLEDDFEAIEGATGASFTYDWFTYDQALLKVVVTKNGETYESNEIQIDSYAFASLLVVHNLSDGVEVDQTNGHFLICEDDYIESTVQMPYTIVQWFKDGEIIEGANETTYVFTEPGVYTVEASPEICPNFVETTPPMIVEEKEDCNLGVDEVLLKSIGLSQNPVINNLKLVNVDQIELTRLAVYDLSGKQVKLKSSGDLRELTITDLASGLYILRIQVGNSIKNIKFVKE</sequence>
<protein>
    <submittedName>
        <fullName evidence="1">Uncharacterized protein</fullName>
    </submittedName>
</protein>
<name>A0AC61YCJ6_9FLAO</name>
<gene>
    <name evidence="1" type="ORF">FVB9532_02875</name>
</gene>
<keyword evidence="2" id="KW-1185">Reference proteome</keyword>
<evidence type="ECO:0000313" key="1">
    <source>
        <dbReference type="EMBL" id="VVV01583.1"/>
    </source>
</evidence>
<evidence type="ECO:0000313" key="2">
    <source>
        <dbReference type="Proteomes" id="UP000356253"/>
    </source>
</evidence>
<comment type="caution">
    <text evidence="1">The sequence shown here is derived from an EMBL/GenBank/DDBJ whole genome shotgun (WGS) entry which is preliminary data.</text>
</comment>
<organism evidence="1 2">
    <name type="scientific">Mesonia oceanica</name>
    <dbReference type="NCBI Taxonomy" id="2687242"/>
    <lineage>
        <taxon>Bacteria</taxon>
        <taxon>Pseudomonadati</taxon>
        <taxon>Bacteroidota</taxon>
        <taxon>Flavobacteriia</taxon>
        <taxon>Flavobacteriales</taxon>
        <taxon>Flavobacteriaceae</taxon>
        <taxon>Mesonia</taxon>
    </lineage>
</organism>